<evidence type="ECO:0000313" key="15">
    <source>
        <dbReference type="EMBL" id="KMT23337.1"/>
    </source>
</evidence>
<feature type="binding site" evidence="13">
    <location>
        <begin position="219"/>
        <end position="224"/>
    </location>
    <ligand>
        <name>ATP</name>
        <dbReference type="ChEBI" id="CHEBI:30616"/>
    </ligand>
</feature>
<dbReference type="OrthoDB" id="9775849at2"/>
<name>A0A0J8DBU4_CLOCY</name>
<comment type="function">
    <text evidence="13">Catalyzes the phosphorylation of ribose at O-5 in a reaction requiring ATP and magnesium. The resulting D-ribose-5-phosphate can then be used either for sythesis of nucleotides, histidine, and tryptophan, or as a component of the pentose phosphate pathway.</text>
</comment>
<feature type="binding site" evidence="13">
    <location>
        <begin position="10"/>
        <end position="12"/>
    </location>
    <ligand>
        <name>substrate</name>
    </ligand>
</feature>
<dbReference type="GO" id="GO:0019303">
    <property type="term" value="P:D-ribose catabolic process"/>
    <property type="evidence" value="ECO:0007669"/>
    <property type="project" value="UniProtKB-UniRule"/>
</dbReference>
<evidence type="ECO:0000256" key="9">
    <source>
        <dbReference type="ARBA" id="ARBA00022840"/>
    </source>
</evidence>
<dbReference type="GO" id="GO:0046872">
    <property type="term" value="F:metal ion binding"/>
    <property type="evidence" value="ECO:0007669"/>
    <property type="project" value="UniProtKB-KW"/>
</dbReference>
<keyword evidence="4 13" id="KW-0963">Cytoplasm</keyword>
<feature type="domain" description="Carbohydrate kinase PfkB" evidence="14">
    <location>
        <begin position="2"/>
        <end position="298"/>
    </location>
</feature>
<dbReference type="FunFam" id="3.40.1190.20:FF:000012">
    <property type="entry name" value="Ribokinase"/>
    <property type="match status" value="1"/>
</dbReference>
<dbReference type="CDD" id="cd01174">
    <property type="entry name" value="ribokinase"/>
    <property type="match status" value="1"/>
</dbReference>
<dbReference type="InterPro" id="IPR011877">
    <property type="entry name" value="Ribokinase"/>
</dbReference>
<proteinExistence type="inferred from homology"/>
<accession>A0A0J8DBU4</accession>
<gene>
    <name evidence="13 15" type="primary">rbsK</name>
    <name evidence="15" type="ORF">CLCY_8c00740</name>
</gene>
<keyword evidence="16" id="KW-1185">Reference proteome</keyword>
<dbReference type="HAMAP" id="MF_01987">
    <property type="entry name" value="Ribokinase"/>
    <property type="match status" value="1"/>
</dbReference>
<dbReference type="InterPro" id="IPR002139">
    <property type="entry name" value="Ribo/fructo_kinase"/>
</dbReference>
<evidence type="ECO:0000256" key="3">
    <source>
        <dbReference type="ARBA" id="ARBA00016943"/>
    </source>
</evidence>
<feature type="active site" description="Proton acceptor" evidence="13">
    <location>
        <position position="251"/>
    </location>
</feature>
<dbReference type="Proteomes" id="UP000036756">
    <property type="component" value="Unassembled WGS sequence"/>
</dbReference>
<feature type="binding site" evidence="13">
    <location>
        <position position="247"/>
    </location>
    <ligand>
        <name>K(+)</name>
        <dbReference type="ChEBI" id="CHEBI:29103"/>
    </ligand>
</feature>
<feature type="binding site" evidence="13">
    <location>
        <position position="251"/>
    </location>
    <ligand>
        <name>substrate</name>
    </ligand>
</feature>
<dbReference type="PANTHER" id="PTHR10584:SF166">
    <property type="entry name" value="RIBOKINASE"/>
    <property type="match status" value="1"/>
</dbReference>
<dbReference type="EC" id="2.7.1.15" evidence="2 13"/>
<dbReference type="InterPro" id="IPR029056">
    <property type="entry name" value="Ribokinase-like"/>
</dbReference>
<comment type="caution">
    <text evidence="15">The sequence shown here is derived from an EMBL/GenBank/DDBJ whole genome shotgun (WGS) entry which is preliminary data.</text>
</comment>
<comment type="subunit">
    <text evidence="13">Homodimer.</text>
</comment>
<evidence type="ECO:0000256" key="5">
    <source>
        <dbReference type="ARBA" id="ARBA00022679"/>
    </source>
</evidence>
<comment type="similarity">
    <text evidence="1">Belongs to the carbohydrate kinase pfkB family.</text>
</comment>
<keyword evidence="6 13" id="KW-0479">Metal-binding</keyword>
<dbReference type="NCBIfam" id="TIGR02152">
    <property type="entry name" value="D_ribokin_bact"/>
    <property type="match status" value="1"/>
</dbReference>
<dbReference type="PROSITE" id="PS00584">
    <property type="entry name" value="PFKB_KINASES_2"/>
    <property type="match status" value="1"/>
</dbReference>
<keyword evidence="5 13" id="KW-0808">Transferase</keyword>
<comment type="activity regulation">
    <text evidence="13">Activated by a monovalent cation that binds near, but not in, the active site. The most likely occupant of the site in vivo is potassium. Ion binding induces a conformational change that may alter substrate affinity.</text>
</comment>
<evidence type="ECO:0000256" key="2">
    <source>
        <dbReference type="ARBA" id="ARBA00012035"/>
    </source>
</evidence>
<comment type="similarity">
    <text evidence="13">Belongs to the carbohydrate kinase PfkB family. Ribokinase subfamily.</text>
</comment>
<evidence type="ECO:0000256" key="11">
    <source>
        <dbReference type="ARBA" id="ARBA00022958"/>
    </source>
</evidence>
<keyword evidence="10 13" id="KW-0460">Magnesium</keyword>
<dbReference type="PATRIC" id="fig|1121307.3.peg.2529"/>
<comment type="caution">
    <text evidence="13">Lacks conserved residue(s) required for the propagation of feature annotation.</text>
</comment>
<dbReference type="GO" id="GO:0005524">
    <property type="term" value="F:ATP binding"/>
    <property type="evidence" value="ECO:0007669"/>
    <property type="project" value="UniProtKB-UniRule"/>
</dbReference>
<comment type="cofactor">
    <cofactor evidence="13">
        <name>Mg(2+)</name>
        <dbReference type="ChEBI" id="CHEBI:18420"/>
    </cofactor>
    <text evidence="13">Requires a divalent cation, most likely magnesium in vivo, as an electrophilic catalyst to aid phosphoryl group transfer. It is the chelate of the metal and the nucleotide that is the actual substrate.</text>
</comment>
<evidence type="ECO:0000256" key="10">
    <source>
        <dbReference type="ARBA" id="ARBA00022842"/>
    </source>
</evidence>
<feature type="binding site" evidence="13">
    <location>
        <position position="245"/>
    </location>
    <ligand>
        <name>K(+)</name>
        <dbReference type="ChEBI" id="CHEBI:29103"/>
    </ligand>
</feature>
<keyword evidence="12 13" id="KW-0119">Carbohydrate metabolism</keyword>
<comment type="pathway">
    <text evidence="13">Carbohydrate metabolism; D-ribose degradation; D-ribose 5-phosphate from beta-D-ribopyranose: step 2/2.</text>
</comment>
<evidence type="ECO:0000256" key="13">
    <source>
        <dbReference type="HAMAP-Rule" id="MF_01987"/>
    </source>
</evidence>
<feature type="binding site" evidence="13">
    <location>
        <position position="286"/>
    </location>
    <ligand>
        <name>K(+)</name>
        <dbReference type="ChEBI" id="CHEBI:29103"/>
    </ligand>
</feature>
<feature type="binding site" evidence="13">
    <location>
        <position position="183"/>
    </location>
    <ligand>
        <name>ATP</name>
        <dbReference type="ChEBI" id="CHEBI:30616"/>
    </ligand>
</feature>
<evidence type="ECO:0000313" key="16">
    <source>
        <dbReference type="Proteomes" id="UP000036756"/>
    </source>
</evidence>
<dbReference type="UniPathway" id="UPA00916">
    <property type="reaction ID" value="UER00889"/>
</dbReference>
<organism evidence="15 16">
    <name type="scientific">Clostridium cylindrosporum DSM 605</name>
    <dbReference type="NCBI Taxonomy" id="1121307"/>
    <lineage>
        <taxon>Bacteria</taxon>
        <taxon>Bacillati</taxon>
        <taxon>Bacillota</taxon>
        <taxon>Clostridia</taxon>
        <taxon>Eubacteriales</taxon>
        <taxon>Clostridiaceae</taxon>
        <taxon>Clostridium</taxon>
    </lineage>
</organism>
<evidence type="ECO:0000256" key="8">
    <source>
        <dbReference type="ARBA" id="ARBA00022777"/>
    </source>
</evidence>
<dbReference type="InterPro" id="IPR011611">
    <property type="entry name" value="PfkB_dom"/>
</dbReference>
<sequence>MKVCVLGSINMDEVVVCESLPKLGETVLADTFNKIPGGKGANQAVAASRLGCNVAMIGKIGDDSSGEVLLNSLKEDNINVDWVFKDVERPTGVAIILVDSIGNNSIAVVPGANMGITIDDISRAKEVIQRSKILIAQFETPIDITLEAFKISKESGVVTILNPAPAREVTDELLMYTDIIVPNETEAQSLTGVKPYDMESAKSASQYFLKKGVKYVIITLGDKGAALVSNEDSTLVPAQKVEAVDTTAAGDSFIGGLSRILSSEEKLTYSSLEKAVKFSSKVSAIVVTKEGAQTSIPTFEEVTKIYGEE</sequence>
<dbReference type="SUPFAM" id="SSF53613">
    <property type="entry name" value="Ribokinase-like"/>
    <property type="match status" value="1"/>
</dbReference>
<evidence type="ECO:0000256" key="4">
    <source>
        <dbReference type="ARBA" id="ARBA00022490"/>
    </source>
</evidence>
<dbReference type="PRINTS" id="PR00990">
    <property type="entry name" value="RIBOKINASE"/>
</dbReference>
<feature type="binding site" evidence="13">
    <location>
        <begin position="38"/>
        <end position="42"/>
    </location>
    <ligand>
        <name>substrate</name>
    </ligand>
</feature>
<feature type="binding site" evidence="13">
    <location>
        <begin position="250"/>
        <end position="251"/>
    </location>
    <ligand>
        <name>ATP</name>
        <dbReference type="ChEBI" id="CHEBI:30616"/>
    </ligand>
</feature>
<feature type="binding site" evidence="13">
    <location>
        <position position="295"/>
    </location>
    <ligand>
        <name>K(+)</name>
        <dbReference type="ChEBI" id="CHEBI:29103"/>
    </ligand>
</feature>
<dbReference type="GO" id="GO:0005829">
    <property type="term" value="C:cytosol"/>
    <property type="evidence" value="ECO:0007669"/>
    <property type="project" value="TreeGrafter"/>
</dbReference>
<dbReference type="InterPro" id="IPR002173">
    <property type="entry name" value="Carboh/pur_kinase_PfkB_CS"/>
</dbReference>
<feature type="binding site" evidence="13">
    <location>
        <position position="291"/>
    </location>
    <ligand>
        <name>K(+)</name>
        <dbReference type="ChEBI" id="CHEBI:29103"/>
    </ligand>
</feature>
<evidence type="ECO:0000256" key="12">
    <source>
        <dbReference type="ARBA" id="ARBA00023277"/>
    </source>
</evidence>
<comment type="subcellular location">
    <subcellularLocation>
        <location evidence="13">Cytoplasm</location>
    </subcellularLocation>
</comment>
<keyword evidence="7 13" id="KW-0547">Nucleotide-binding</keyword>
<dbReference type="RefSeq" id="WP_048569153.1">
    <property type="nucleotide sequence ID" value="NZ_LFVU01000001.1"/>
</dbReference>
<dbReference type="Gene3D" id="3.40.1190.20">
    <property type="match status" value="1"/>
</dbReference>
<dbReference type="Pfam" id="PF00294">
    <property type="entry name" value="PfkB"/>
    <property type="match status" value="1"/>
</dbReference>
<evidence type="ECO:0000256" key="1">
    <source>
        <dbReference type="ARBA" id="ARBA00005380"/>
    </source>
</evidence>
<dbReference type="PANTHER" id="PTHR10584">
    <property type="entry name" value="SUGAR KINASE"/>
    <property type="match status" value="1"/>
</dbReference>
<dbReference type="STRING" id="1121307.CLCY_8c00740"/>
<evidence type="ECO:0000259" key="14">
    <source>
        <dbReference type="Pfam" id="PF00294"/>
    </source>
</evidence>
<dbReference type="AlphaFoldDB" id="A0A0J8DBU4"/>
<keyword evidence="11 13" id="KW-0630">Potassium</keyword>
<keyword evidence="8 13" id="KW-0418">Kinase</keyword>
<protein>
    <recommendedName>
        <fullName evidence="3 13">Ribokinase</fullName>
        <shortName evidence="13">RK</shortName>
        <ecNumber evidence="2 13">2.7.1.15</ecNumber>
    </recommendedName>
</protein>
<feature type="binding site" evidence="13">
    <location>
        <position position="289"/>
    </location>
    <ligand>
        <name>K(+)</name>
        <dbReference type="ChEBI" id="CHEBI:29103"/>
    </ligand>
</feature>
<evidence type="ECO:0000256" key="7">
    <source>
        <dbReference type="ARBA" id="ARBA00022741"/>
    </source>
</evidence>
<evidence type="ECO:0000256" key="6">
    <source>
        <dbReference type="ARBA" id="ARBA00022723"/>
    </source>
</evidence>
<dbReference type="GO" id="GO:0004747">
    <property type="term" value="F:ribokinase activity"/>
    <property type="evidence" value="ECO:0007669"/>
    <property type="project" value="UniProtKB-UniRule"/>
</dbReference>
<feature type="binding site" evidence="13">
    <location>
        <position position="139"/>
    </location>
    <ligand>
        <name>substrate</name>
    </ligand>
</feature>
<comment type="catalytic activity">
    <reaction evidence="13">
        <text>D-ribose + ATP = D-ribose 5-phosphate + ADP + H(+)</text>
        <dbReference type="Rhea" id="RHEA:13697"/>
        <dbReference type="ChEBI" id="CHEBI:15378"/>
        <dbReference type="ChEBI" id="CHEBI:30616"/>
        <dbReference type="ChEBI" id="CHEBI:47013"/>
        <dbReference type="ChEBI" id="CHEBI:78346"/>
        <dbReference type="ChEBI" id="CHEBI:456216"/>
        <dbReference type="EC" id="2.7.1.15"/>
    </reaction>
</comment>
<reference evidence="15 16" key="1">
    <citation type="submission" date="2015-06" db="EMBL/GenBank/DDBJ databases">
        <title>Draft genome sequence of the purine-degrading Clostridium cylindrosporum HC-1 (DSM 605).</title>
        <authorList>
            <person name="Poehlein A."/>
            <person name="Schiel-Bengelsdorf B."/>
            <person name="Bengelsdorf F."/>
            <person name="Daniel R."/>
            <person name="Duerre P."/>
        </authorList>
    </citation>
    <scope>NUCLEOTIDE SEQUENCE [LARGE SCALE GENOMIC DNA]</scope>
    <source>
        <strain evidence="15 16">DSM 605</strain>
    </source>
</reference>
<dbReference type="EMBL" id="LFVU01000001">
    <property type="protein sequence ID" value="KMT23337.1"/>
    <property type="molecule type" value="Genomic_DNA"/>
</dbReference>
<keyword evidence="9 13" id="KW-0067">ATP-binding</keyword>